<reference evidence="1 2" key="1">
    <citation type="submission" date="2018-08" db="EMBL/GenBank/DDBJ databases">
        <authorList>
            <person name="Laetsch R D."/>
            <person name="Stevens L."/>
            <person name="Kumar S."/>
            <person name="Blaxter L. M."/>
        </authorList>
    </citation>
    <scope>NUCLEOTIDE SEQUENCE [LARGE SCALE GENOMIC DNA]</scope>
</reference>
<sequence>MDDCDGPNTYIATREKRVPEKVDSGMLTDPREYRHRGTNAMPTISIGIQMEQISTSSSITLKGNISIEVLNLLLMTVKSNNEEINVLARLNIFHRTDSVTLSMMKQYQLPQ</sequence>
<evidence type="ECO:0000313" key="2">
    <source>
        <dbReference type="Proteomes" id="UP000276991"/>
    </source>
</evidence>
<protein>
    <submittedName>
        <fullName evidence="1">Uncharacterized protein</fullName>
    </submittedName>
</protein>
<dbReference type="AlphaFoldDB" id="A0A498T1K9"/>
<dbReference type="Proteomes" id="UP000276991">
    <property type="component" value="Unassembled WGS sequence"/>
</dbReference>
<proteinExistence type="predicted"/>
<accession>A0A498T1K9</accession>
<dbReference type="STRING" id="6277.A0A498T1K9"/>
<feature type="non-terminal residue" evidence="1">
    <location>
        <position position="111"/>
    </location>
</feature>
<evidence type="ECO:0000313" key="1">
    <source>
        <dbReference type="EMBL" id="VBB35146.1"/>
    </source>
</evidence>
<name>A0A498T1K9_ACAVI</name>
<gene>
    <name evidence="1" type="ORF">NAV_LOCUS9937</name>
</gene>
<dbReference type="EMBL" id="UPTC01004938">
    <property type="protein sequence ID" value="VBB35146.1"/>
    <property type="molecule type" value="Genomic_DNA"/>
</dbReference>
<keyword evidence="2" id="KW-1185">Reference proteome</keyword>
<dbReference type="OrthoDB" id="5846296at2759"/>
<organism evidence="1 2">
    <name type="scientific">Acanthocheilonema viteae</name>
    <name type="common">Filarial nematode worm</name>
    <name type="synonym">Dipetalonema viteae</name>
    <dbReference type="NCBI Taxonomy" id="6277"/>
    <lineage>
        <taxon>Eukaryota</taxon>
        <taxon>Metazoa</taxon>
        <taxon>Ecdysozoa</taxon>
        <taxon>Nematoda</taxon>
        <taxon>Chromadorea</taxon>
        <taxon>Rhabditida</taxon>
        <taxon>Spirurina</taxon>
        <taxon>Spiruromorpha</taxon>
        <taxon>Filarioidea</taxon>
        <taxon>Onchocercidae</taxon>
        <taxon>Acanthocheilonema</taxon>
    </lineage>
</organism>